<dbReference type="WBParaSite" id="Hba_18264">
    <property type="protein sequence ID" value="Hba_18264"/>
    <property type="gene ID" value="Hba_18264"/>
</dbReference>
<keyword evidence="1" id="KW-1185">Reference proteome</keyword>
<evidence type="ECO:0000313" key="2">
    <source>
        <dbReference type="WBParaSite" id="Hba_18264"/>
    </source>
</evidence>
<dbReference type="AlphaFoldDB" id="A0A1I7XLT3"/>
<accession>A0A1I7XLT3</accession>
<proteinExistence type="predicted"/>
<name>A0A1I7XLT3_HETBA</name>
<dbReference type="Proteomes" id="UP000095283">
    <property type="component" value="Unplaced"/>
</dbReference>
<reference evidence="2" key="1">
    <citation type="submission" date="2016-11" db="UniProtKB">
        <authorList>
            <consortium name="WormBaseParasite"/>
        </authorList>
    </citation>
    <scope>IDENTIFICATION</scope>
</reference>
<sequence length="99" mass="11156">MLDKCPNIVRSRMAKCPQLTQGHKDERLRWARIFMRCDWEKCYGTSRLGICVDEDEQHGLPGCLRTSSSPVSPTISSSLNSMPERIFQVINSSGSCASY</sequence>
<organism evidence="1 2">
    <name type="scientific">Heterorhabditis bacteriophora</name>
    <name type="common">Entomopathogenic nematode worm</name>
    <dbReference type="NCBI Taxonomy" id="37862"/>
    <lineage>
        <taxon>Eukaryota</taxon>
        <taxon>Metazoa</taxon>
        <taxon>Ecdysozoa</taxon>
        <taxon>Nematoda</taxon>
        <taxon>Chromadorea</taxon>
        <taxon>Rhabditida</taxon>
        <taxon>Rhabditina</taxon>
        <taxon>Rhabditomorpha</taxon>
        <taxon>Strongyloidea</taxon>
        <taxon>Heterorhabditidae</taxon>
        <taxon>Heterorhabditis</taxon>
    </lineage>
</organism>
<protein>
    <submittedName>
        <fullName evidence="2">HTH_Tnp_Tc3_1 domain-containing protein</fullName>
    </submittedName>
</protein>
<evidence type="ECO:0000313" key="1">
    <source>
        <dbReference type="Proteomes" id="UP000095283"/>
    </source>
</evidence>